<sequence length="94" mass="10665">MAVSDRYRFGANASKLENSSILMRTSKTGNANKTRNTGNRARWDTAVITNTAARALLMSKNMWLEDKQWIKQVVQPEHVLKIRLPTASIPLFPH</sequence>
<keyword evidence="1" id="KW-1185">Reference proteome</keyword>
<dbReference type="AlphaFoldDB" id="A0A1I8A3A5"/>
<protein>
    <submittedName>
        <fullName evidence="2">Transposase</fullName>
    </submittedName>
</protein>
<name>A0A1I8A3A5_9BILA</name>
<reference evidence="2" key="1">
    <citation type="submission" date="2016-11" db="UniProtKB">
        <authorList>
            <consortium name="WormBaseParasite"/>
        </authorList>
    </citation>
    <scope>IDENTIFICATION</scope>
</reference>
<proteinExistence type="predicted"/>
<evidence type="ECO:0000313" key="2">
    <source>
        <dbReference type="WBParaSite" id="L893_g32428.t1"/>
    </source>
</evidence>
<dbReference type="WBParaSite" id="L893_g32428.t1">
    <property type="protein sequence ID" value="L893_g32428.t1"/>
    <property type="gene ID" value="L893_g32428"/>
</dbReference>
<dbReference type="Proteomes" id="UP000095287">
    <property type="component" value="Unplaced"/>
</dbReference>
<organism evidence="1 2">
    <name type="scientific">Steinernema glaseri</name>
    <dbReference type="NCBI Taxonomy" id="37863"/>
    <lineage>
        <taxon>Eukaryota</taxon>
        <taxon>Metazoa</taxon>
        <taxon>Ecdysozoa</taxon>
        <taxon>Nematoda</taxon>
        <taxon>Chromadorea</taxon>
        <taxon>Rhabditida</taxon>
        <taxon>Tylenchina</taxon>
        <taxon>Panagrolaimomorpha</taxon>
        <taxon>Strongyloidoidea</taxon>
        <taxon>Steinernematidae</taxon>
        <taxon>Steinernema</taxon>
    </lineage>
</organism>
<evidence type="ECO:0000313" key="1">
    <source>
        <dbReference type="Proteomes" id="UP000095287"/>
    </source>
</evidence>
<accession>A0A1I8A3A5</accession>